<feature type="domain" description="AB hydrolase-1" evidence="3">
    <location>
        <begin position="127"/>
        <end position="257"/>
    </location>
</feature>
<evidence type="ECO:0000256" key="1">
    <source>
        <dbReference type="SAM" id="MobiDB-lite"/>
    </source>
</evidence>
<dbReference type="PROSITE" id="PS51257">
    <property type="entry name" value="PROKAR_LIPOPROTEIN"/>
    <property type="match status" value="1"/>
</dbReference>
<dbReference type="GO" id="GO:0016020">
    <property type="term" value="C:membrane"/>
    <property type="evidence" value="ECO:0007669"/>
    <property type="project" value="TreeGrafter"/>
</dbReference>
<protein>
    <submittedName>
        <fullName evidence="5">Tripeptidyl aminopeptidase</fullName>
        <ecNumber evidence="5">3.4.14.-</ecNumber>
    </submittedName>
</protein>
<name>A0A379JHW3_9NOCA</name>
<keyword evidence="6" id="KW-1185">Reference proteome</keyword>
<dbReference type="Pfam" id="PF00561">
    <property type="entry name" value="Abhydrolase_1"/>
    <property type="match status" value="1"/>
</dbReference>
<dbReference type="GO" id="GO:0004177">
    <property type="term" value="F:aminopeptidase activity"/>
    <property type="evidence" value="ECO:0007669"/>
    <property type="project" value="UniProtKB-KW"/>
</dbReference>
<dbReference type="OrthoDB" id="9796770at2"/>
<feature type="chain" id="PRO_5039101668" evidence="2">
    <location>
        <begin position="25"/>
        <end position="511"/>
    </location>
</feature>
<evidence type="ECO:0000259" key="4">
    <source>
        <dbReference type="Pfam" id="PF08386"/>
    </source>
</evidence>
<dbReference type="InterPro" id="IPR013595">
    <property type="entry name" value="Pept_S33_TAP-like_C"/>
</dbReference>
<keyword evidence="5" id="KW-0645">Protease</keyword>
<dbReference type="EMBL" id="UGRY01000004">
    <property type="protein sequence ID" value="SUD48040.1"/>
    <property type="molecule type" value="Genomic_DNA"/>
</dbReference>
<evidence type="ECO:0000313" key="6">
    <source>
        <dbReference type="Proteomes" id="UP000255467"/>
    </source>
</evidence>
<dbReference type="Gene3D" id="3.40.50.1820">
    <property type="entry name" value="alpha/beta hydrolase"/>
    <property type="match status" value="1"/>
</dbReference>
<dbReference type="InterPro" id="IPR029058">
    <property type="entry name" value="AB_hydrolase_fold"/>
</dbReference>
<dbReference type="Proteomes" id="UP000255467">
    <property type="component" value="Unassembled WGS sequence"/>
</dbReference>
<dbReference type="STRING" id="1406858.GCA_000710895_03812"/>
<gene>
    <name evidence="5" type="primary">tap_5</name>
    <name evidence="5" type="ORF">NCTC1934_05367</name>
</gene>
<dbReference type="InterPro" id="IPR050266">
    <property type="entry name" value="AB_hydrolase_sf"/>
</dbReference>
<evidence type="ECO:0000313" key="5">
    <source>
        <dbReference type="EMBL" id="SUD48040.1"/>
    </source>
</evidence>
<dbReference type="RefSeq" id="WP_039812192.1">
    <property type="nucleotide sequence ID" value="NZ_UGRY01000004.1"/>
</dbReference>
<keyword evidence="5" id="KW-0378">Hydrolase</keyword>
<feature type="signal peptide" evidence="2">
    <location>
        <begin position="1"/>
        <end position="24"/>
    </location>
</feature>
<reference evidence="5 6" key="1">
    <citation type="submission" date="2018-06" db="EMBL/GenBank/DDBJ databases">
        <authorList>
            <consortium name="Pathogen Informatics"/>
            <person name="Doyle S."/>
        </authorList>
    </citation>
    <scope>NUCLEOTIDE SEQUENCE [LARGE SCALE GENOMIC DNA]</scope>
    <source>
        <strain evidence="5 6">NCTC1934</strain>
    </source>
</reference>
<keyword evidence="2" id="KW-0732">Signal</keyword>
<dbReference type="AlphaFoldDB" id="A0A379JHW3"/>
<dbReference type="PANTHER" id="PTHR43798">
    <property type="entry name" value="MONOACYLGLYCEROL LIPASE"/>
    <property type="match status" value="1"/>
</dbReference>
<organism evidence="5 6">
    <name type="scientific">Nocardia otitidiscaviarum</name>
    <dbReference type="NCBI Taxonomy" id="1823"/>
    <lineage>
        <taxon>Bacteria</taxon>
        <taxon>Bacillati</taxon>
        <taxon>Actinomycetota</taxon>
        <taxon>Actinomycetes</taxon>
        <taxon>Mycobacteriales</taxon>
        <taxon>Nocardiaceae</taxon>
        <taxon>Nocardia</taxon>
    </lineage>
</organism>
<dbReference type="SUPFAM" id="SSF53474">
    <property type="entry name" value="alpha/beta-Hydrolases"/>
    <property type="match status" value="1"/>
</dbReference>
<feature type="region of interest" description="Disordered" evidence="1">
    <location>
        <begin position="28"/>
        <end position="52"/>
    </location>
</feature>
<keyword evidence="5" id="KW-0031">Aminopeptidase</keyword>
<feature type="domain" description="Peptidase S33 tripeptidyl aminopeptidase-like C-terminal" evidence="4">
    <location>
        <begin position="401"/>
        <end position="496"/>
    </location>
</feature>
<proteinExistence type="predicted"/>
<accession>A0A379JHW3</accession>
<dbReference type="Pfam" id="PF08386">
    <property type="entry name" value="Abhydrolase_4"/>
    <property type="match status" value="1"/>
</dbReference>
<dbReference type="InterPro" id="IPR000073">
    <property type="entry name" value="AB_hydrolase_1"/>
</dbReference>
<dbReference type="EC" id="3.4.14.-" evidence="5"/>
<dbReference type="PANTHER" id="PTHR43798:SF27">
    <property type="entry name" value="HYDROLASE ALPHA_BETA HYDROLASE FOLD FAMILY"/>
    <property type="match status" value="1"/>
</dbReference>
<sequence length="511" mass="52941">MRSTTRTALTTVAAALVALSTLTACGGAQPSGGSHTAASTLPPAGTPASGIPEWCPTLDTHRVDCGTIDRDLVPGSPDLGTVQVAYALIHRTDQDTPAAGTILPNPGGPGVPLIEHADLALAAVDGDLLADHDLLLIDPRGTGRSTPLDCGVPDQDFLTLSRDEQRRTATRCGELLGPRAAGYTSAATVDDFDAVRTELGIPKVVLYGISYGTYLLPVYAQRHPDHVQSMVLSGAYPHDFDTLNRPNAEAVSLALQRICDRSGACDGAAAVADLRAVNARLRTDPLPVPGERPFTLTEDKFASLLFEAATSGVGSDPDPVLGTVPAALRAAVRGDDAPLRAFAVRAATAPVMENIDLYLAVACNDYPTIWSPDAPVTEREQQYRRAVAAAGEAGAFSAAGFSAAQRDGGDTCLGWPATTRIDHAAQPLPDVPVLVLSGDLDAITPDANGLRVAAKFPRATFVSVPNVGHVPDLVPGGCVSGLVTTFLRIGTPGATDCVRSIAPIPVTPVTD</sequence>
<evidence type="ECO:0000256" key="2">
    <source>
        <dbReference type="SAM" id="SignalP"/>
    </source>
</evidence>
<evidence type="ECO:0000259" key="3">
    <source>
        <dbReference type="Pfam" id="PF00561"/>
    </source>
</evidence>